<protein>
    <submittedName>
        <fullName evidence="1">Uncharacterized protein</fullName>
    </submittedName>
</protein>
<keyword evidence="2" id="KW-1185">Reference proteome</keyword>
<evidence type="ECO:0000313" key="1">
    <source>
        <dbReference type="EMBL" id="KAA8577439.1"/>
    </source>
</evidence>
<organism evidence="1 2">
    <name type="scientific">Etheostoma spectabile</name>
    <name type="common">orangethroat darter</name>
    <dbReference type="NCBI Taxonomy" id="54343"/>
    <lineage>
        <taxon>Eukaryota</taxon>
        <taxon>Metazoa</taxon>
        <taxon>Chordata</taxon>
        <taxon>Craniata</taxon>
        <taxon>Vertebrata</taxon>
        <taxon>Euteleostomi</taxon>
        <taxon>Actinopterygii</taxon>
        <taxon>Neopterygii</taxon>
        <taxon>Teleostei</taxon>
        <taxon>Neoteleostei</taxon>
        <taxon>Acanthomorphata</taxon>
        <taxon>Eupercaria</taxon>
        <taxon>Perciformes</taxon>
        <taxon>Percoidei</taxon>
        <taxon>Percidae</taxon>
        <taxon>Etheostomatinae</taxon>
        <taxon>Etheostoma</taxon>
    </lineage>
</organism>
<comment type="caution">
    <text evidence="1">The sequence shown here is derived from an EMBL/GenBank/DDBJ whole genome shotgun (WGS) entry which is preliminary data.</text>
</comment>
<gene>
    <name evidence="1" type="ORF">FQN60_018605</name>
</gene>
<dbReference type="Proteomes" id="UP000327493">
    <property type="component" value="Unassembled WGS sequence"/>
</dbReference>
<dbReference type="EMBL" id="VOFY01002858">
    <property type="protein sequence ID" value="KAA8577439.1"/>
    <property type="molecule type" value="Genomic_DNA"/>
</dbReference>
<name>A0A5J5CAD8_9PERO</name>
<accession>A0A5J5CAD8</accession>
<evidence type="ECO:0000313" key="2">
    <source>
        <dbReference type="Proteomes" id="UP000327493"/>
    </source>
</evidence>
<sequence length="11" mass="1296">MQKPLKMPPLL</sequence>
<proteinExistence type="predicted"/>
<reference evidence="1 2" key="1">
    <citation type="submission" date="2019-08" db="EMBL/GenBank/DDBJ databases">
        <title>A chromosome-level genome assembly, high-density linkage maps, and genome scans reveal the genomic architecture of hybrid incompatibilities underlying speciation via character displacement in darters (Percidae: Etheostominae).</title>
        <authorList>
            <person name="Moran R.L."/>
            <person name="Catchen J.M."/>
            <person name="Fuller R.C."/>
        </authorList>
    </citation>
    <scope>NUCLEOTIDE SEQUENCE [LARGE SCALE GENOMIC DNA]</scope>
    <source>
        <strain evidence="1">EspeVRDwgs_2016</strain>
        <tissue evidence="1">Muscle</tissue>
    </source>
</reference>